<dbReference type="EMBL" id="JAVRHS010000006">
    <property type="protein sequence ID" value="MDT0576362.1"/>
    <property type="molecule type" value="Genomic_DNA"/>
</dbReference>
<dbReference type="InterPro" id="IPR036188">
    <property type="entry name" value="FAD/NAD-bd_sf"/>
</dbReference>
<keyword evidence="6" id="KW-1185">Reference proteome</keyword>
<evidence type="ECO:0000313" key="5">
    <source>
        <dbReference type="EMBL" id="MDT0576362.1"/>
    </source>
</evidence>
<evidence type="ECO:0000256" key="1">
    <source>
        <dbReference type="ARBA" id="ARBA00037217"/>
    </source>
</evidence>
<comment type="subunit">
    <text evidence="2">Interacts with COX5B; this interaction may contribute to localize PYROXD2 to the inner face of the inner mitochondrial membrane.</text>
</comment>
<evidence type="ECO:0000259" key="4">
    <source>
        <dbReference type="Pfam" id="PF01593"/>
    </source>
</evidence>
<dbReference type="InterPro" id="IPR002937">
    <property type="entry name" value="Amino_oxidase"/>
</dbReference>
<dbReference type="PANTHER" id="PTHR10668">
    <property type="entry name" value="PHYTOENE DEHYDROGENASE"/>
    <property type="match status" value="1"/>
</dbReference>
<evidence type="ECO:0000256" key="3">
    <source>
        <dbReference type="ARBA" id="ARBA00040298"/>
    </source>
</evidence>
<evidence type="ECO:0000256" key="2">
    <source>
        <dbReference type="ARBA" id="ARBA00038825"/>
    </source>
</evidence>
<sequence>MQPNIEADQFDVVVIGAGHNGMAAAGYLAREGKKVLVVERLDKVGGMTSSDYMIPEAPEHLVTPCAVELLFARKSGIIEDFDLPKYGLRTVDPDPTYAYLHPDGSSIALFYDYRRTAEDIARINRNDGKAYLEFMKTLNVMMDIGFPIMMSEPGRPDVKNMSKMIGSAVRNVRLKDELVALSKATADQVACERFEHPATIALLLGIAAGAGPVDDDGNAAAYMIFAVTHKYGTGKPIGSLQSFSNALARSIEASGAQIELNAPVAEIIVDDGAAKGVRLQDGRVIRSNMVIATCDPRTAMRLTTPGGVPRTLMKRIEHAPANRSNAAPFLANLALSGPLTLKKHQDLRHDDADLNKAVGLIGTPDEVRESFAAARRGDIPRRHAVSVTPLSNSDPTQAPPGASLAYVYLPSIAVDACEGWSQQLKDRTMTSIKTQLGEFYDGLDTEVGRFVETPREREKRLNVTNGCVSHVDFGALRAGVHRPATGFGGPKPPFPGFLIGGAGTHPGGGVSGIAGRIAANRALRELKKMRQESP</sequence>
<dbReference type="Pfam" id="PF01593">
    <property type="entry name" value="Amino_oxidase"/>
    <property type="match status" value="1"/>
</dbReference>
<proteinExistence type="predicted"/>
<reference evidence="5 6" key="1">
    <citation type="submission" date="2023-09" db="EMBL/GenBank/DDBJ databases">
        <authorList>
            <person name="Rey-Velasco X."/>
        </authorList>
    </citation>
    <scope>NUCLEOTIDE SEQUENCE [LARGE SCALE GENOMIC DNA]</scope>
    <source>
        <strain evidence="5 6">F390</strain>
    </source>
</reference>
<protein>
    <recommendedName>
        <fullName evidence="3">Pyridine nucleotide-disulfide oxidoreductase domain-containing protein 2</fullName>
    </recommendedName>
</protein>
<name>A0ABU2ZLQ4_9SPHN</name>
<gene>
    <name evidence="5" type="ORF">RM533_09190</name>
</gene>
<dbReference type="SUPFAM" id="SSF51905">
    <property type="entry name" value="FAD/NAD(P)-binding domain"/>
    <property type="match status" value="1"/>
</dbReference>
<accession>A0ABU2ZLQ4</accession>
<comment type="caution">
    <text evidence="5">The sequence shown here is derived from an EMBL/GenBank/DDBJ whole genome shotgun (WGS) entry which is preliminary data.</text>
</comment>
<dbReference type="PANTHER" id="PTHR10668:SF103">
    <property type="entry name" value="PYRIDINE NUCLEOTIDE-DISULFIDE OXIDOREDUCTASE DOMAIN-CONTAINING PROTEIN 2"/>
    <property type="match status" value="1"/>
</dbReference>
<dbReference type="PRINTS" id="PR00419">
    <property type="entry name" value="ADXRDTASE"/>
</dbReference>
<dbReference type="Gene3D" id="3.50.50.60">
    <property type="entry name" value="FAD/NAD(P)-binding domain"/>
    <property type="match status" value="2"/>
</dbReference>
<comment type="function">
    <text evidence="1">Probable oxidoreductase that may play a role as regulator of mitochondrial function.</text>
</comment>
<feature type="domain" description="Amine oxidase" evidence="4">
    <location>
        <begin position="21"/>
        <end position="519"/>
    </location>
</feature>
<organism evidence="5 6">
    <name type="scientific">Croceicoccus esteveae</name>
    <dbReference type="NCBI Taxonomy" id="3075597"/>
    <lineage>
        <taxon>Bacteria</taxon>
        <taxon>Pseudomonadati</taxon>
        <taxon>Pseudomonadota</taxon>
        <taxon>Alphaproteobacteria</taxon>
        <taxon>Sphingomonadales</taxon>
        <taxon>Erythrobacteraceae</taxon>
        <taxon>Croceicoccus</taxon>
    </lineage>
</organism>
<dbReference type="Proteomes" id="UP001259803">
    <property type="component" value="Unassembled WGS sequence"/>
</dbReference>
<evidence type="ECO:0000313" key="6">
    <source>
        <dbReference type="Proteomes" id="UP001259803"/>
    </source>
</evidence>